<reference evidence="2 3" key="1">
    <citation type="submission" date="2024-10" db="EMBL/GenBank/DDBJ databases">
        <authorList>
            <person name="Kim D."/>
        </authorList>
    </citation>
    <scope>NUCLEOTIDE SEQUENCE [LARGE SCALE GENOMIC DNA]</scope>
    <source>
        <strain evidence="2">BH-2024</strain>
    </source>
</reference>
<dbReference type="Proteomes" id="UP001620626">
    <property type="component" value="Unassembled WGS sequence"/>
</dbReference>
<feature type="region of interest" description="Disordered" evidence="1">
    <location>
        <begin position="170"/>
        <end position="202"/>
    </location>
</feature>
<name>A0ABD2KUG0_9BILA</name>
<dbReference type="EMBL" id="JBICBT010000650">
    <property type="protein sequence ID" value="KAL3106459.1"/>
    <property type="molecule type" value="Genomic_DNA"/>
</dbReference>
<dbReference type="AlphaFoldDB" id="A0ABD2KUG0"/>
<organism evidence="2 3">
    <name type="scientific">Heterodera trifolii</name>
    <dbReference type="NCBI Taxonomy" id="157864"/>
    <lineage>
        <taxon>Eukaryota</taxon>
        <taxon>Metazoa</taxon>
        <taxon>Ecdysozoa</taxon>
        <taxon>Nematoda</taxon>
        <taxon>Chromadorea</taxon>
        <taxon>Rhabditida</taxon>
        <taxon>Tylenchina</taxon>
        <taxon>Tylenchomorpha</taxon>
        <taxon>Tylenchoidea</taxon>
        <taxon>Heteroderidae</taxon>
        <taxon>Heteroderinae</taxon>
        <taxon>Heterodera</taxon>
    </lineage>
</organism>
<gene>
    <name evidence="2" type="ORF">niasHT_012198</name>
</gene>
<feature type="region of interest" description="Disordered" evidence="1">
    <location>
        <begin position="137"/>
        <end position="156"/>
    </location>
</feature>
<comment type="caution">
    <text evidence="2">The sequence shown here is derived from an EMBL/GenBank/DDBJ whole genome shotgun (WGS) entry which is preliminary data.</text>
</comment>
<keyword evidence="3" id="KW-1185">Reference proteome</keyword>
<evidence type="ECO:0000313" key="2">
    <source>
        <dbReference type="EMBL" id="KAL3106459.1"/>
    </source>
</evidence>
<accession>A0ABD2KUG0</accession>
<feature type="compositionally biased region" description="Low complexity" evidence="1">
    <location>
        <begin position="141"/>
        <end position="151"/>
    </location>
</feature>
<feature type="compositionally biased region" description="Polar residues" evidence="1">
    <location>
        <begin position="176"/>
        <end position="185"/>
    </location>
</feature>
<proteinExistence type="predicted"/>
<evidence type="ECO:0000256" key="1">
    <source>
        <dbReference type="SAM" id="MobiDB-lite"/>
    </source>
</evidence>
<evidence type="ECO:0000313" key="3">
    <source>
        <dbReference type="Proteomes" id="UP001620626"/>
    </source>
</evidence>
<sequence>MLRNTNGALKINGFDEATNCCVDIGAITITSTVNLVNTAPTTSIATSNTTKLGICITAITITTAATINLVNTPPTTSITTTNTTKFDICIPDITITTAATINLVNTPPTTLITTTNTTKLGTCITAIITPQQQQLTSPVLHHQQQQHRPQQFSDSQGMLTRHLIIDEDEETETQQHQNQQYSPISDSPLEGVPPPDNDTQITGLMTSFLNRIPSSSGSSTSNTSKSGHELRKHVGSVRLFVVVVAAAPSILRFLQNLGLFLHFLPPTPAVAPSTRQTTSISVDFRVLFAVVFLVAAAQPHVVNELHP</sequence>
<protein>
    <submittedName>
        <fullName evidence="2">Uncharacterized protein</fullName>
    </submittedName>
</protein>